<dbReference type="GO" id="GO:0006139">
    <property type="term" value="P:nucleobase-containing compound metabolic process"/>
    <property type="evidence" value="ECO:0007669"/>
    <property type="project" value="InterPro"/>
</dbReference>
<evidence type="ECO:0000256" key="2">
    <source>
        <dbReference type="ARBA" id="ARBA00022723"/>
    </source>
</evidence>
<keyword evidence="3" id="KW-0378">Hydrolase</keyword>
<name>A0A1B0C3Z6_9MUSC</name>
<dbReference type="InterPro" id="IPR051132">
    <property type="entry name" value="3-5_Exonuclease_domain"/>
</dbReference>
<dbReference type="InterPro" id="IPR036397">
    <property type="entry name" value="RNaseH_sf"/>
</dbReference>
<keyword evidence="7" id="KW-1185">Reference proteome</keyword>
<dbReference type="SUPFAM" id="SSF53098">
    <property type="entry name" value="Ribonuclease H-like"/>
    <property type="match status" value="1"/>
</dbReference>
<keyword evidence="4" id="KW-0269">Exonuclease</keyword>
<evidence type="ECO:0000256" key="3">
    <source>
        <dbReference type="ARBA" id="ARBA00022801"/>
    </source>
</evidence>
<dbReference type="Proteomes" id="UP000092460">
    <property type="component" value="Unassembled WGS sequence"/>
</dbReference>
<dbReference type="EMBL" id="JXJN01025201">
    <property type="status" value="NOT_ANNOTATED_CDS"/>
    <property type="molecule type" value="Genomic_DNA"/>
</dbReference>
<evidence type="ECO:0000256" key="1">
    <source>
        <dbReference type="ARBA" id="ARBA00022722"/>
    </source>
</evidence>
<dbReference type="GO" id="GO:0005737">
    <property type="term" value="C:cytoplasm"/>
    <property type="evidence" value="ECO:0007669"/>
    <property type="project" value="TreeGrafter"/>
</dbReference>
<evidence type="ECO:0000313" key="7">
    <source>
        <dbReference type="Proteomes" id="UP000092460"/>
    </source>
</evidence>
<dbReference type="EnsemblMetazoa" id="GPPI048490-RA">
    <property type="protein sequence ID" value="GPPI048490-PA"/>
    <property type="gene ID" value="GPPI048490"/>
</dbReference>
<dbReference type="AlphaFoldDB" id="A0A1B0C3Z6"/>
<accession>A0A1B0C3Z6</accession>
<dbReference type="GO" id="GO:0008408">
    <property type="term" value="F:3'-5' exonuclease activity"/>
    <property type="evidence" value="ECO:0007669"/>
    <property type="project" value="InterPro"/>
</dbReference>
<organism evidence="6 7">
    <name type="scientific">Glossina palpalis gambiensis</name>
    <dbReference type="NCBI Taxonomy" id="67801"/>
    <lineage>
        <taxon>Eukaryota</taxon>
        <taxon>Metazoa</taxon>
        <taxon>Ecdysozoa</taxon>
        <taxon>Arthropoda</taxon>
        <taxon>Hexapoda</taxon>
        <taxon>Insecta</taxon>
        <taxon>Pterygota</taxon>
        <taxon>Neoptera</taxon>
        <taxon>Endopterygota</taxon>
        <taxon>Diptera</taxon>
        <taxon>Brachycera</taxon>
        <taxon>Muscomorpha</taxon>
        <taxon>Hippoboscoidea</taxon>
        <taxon>Glossinidae</taxon>
        <taxon>Glossina</taxon>
    </lineage>
</organism>
<reference evidence="6" key="2">
    <citation type="submission" date="2020-05" db="UniProtKB">
        <authorList>
            <consortium name="EnsemblMetazoa"/>
        </authorList>
    </citation>
    <scope>IDENTIFICATION</scope>
    <source>
        <strain evidence="6">IAEA</strain>
    </source>
</reference>
<proteinExistence type="predicted"/>
<keyword evidence="1" id="KW-0540">Nuclease</keyword>
<dbReference type="GO" id="GO:0005634">
    <property type="term" value="C:nucleus"/>
    <property type="evidence" value="ECO:0007669"/>
    <property type="project" value="TreeGrafter"/>
</dbReference>
<reference evidence="7" key="1">
    <citation type="submission" date="2015-01" db="EMBL/GenBank/DDBJ databases">
        <authorList>
            <person name="Aksoy S."/>
            <person name="Warren W."/>
            <person name="Wilson R.K."/>
        </authorList>
    </citation>
    <scope>NUCLEOTIDE SEQUENCE [LARGE SCALE GENOMIC DNA]</scope>
    <source>
        <strain evidence="7">IAEA</strain>
    </source>
</reference>
<dbReference type="Gene3D" id="3.30.420.10">
    <property type="entry name" value="Ribonuclease H-like superfamily/Ribonuclease H"/>
    <property type="match status" value="1"/>
</dbReference>
<dbReference type="GO" id="GO:0003676">
    <property type="term" value="F:nucleic acid binding"/>
    <property type="evidence" value="ECO:0007669"/>
    <property type="project" value="InterPro"/>
</dbReference>
<dbReference type="PANTHER" id="PTHR13620:SF104">
    <property type="entry name" value="EXONUCLEASE 3'-5' DOMAIN-CONTAINING PROTEIN 2"/>
    <property type="match status" value="1"/>
</dbReference>
<dbReference type="Pfam" id="PF01612">
    <property type="entry name" value="DNA_pol_A_exo1"/>
    <property type="match status" value="1"/>
</dbReference>
<dbReference type="GO" id="GO:0046872">
    <property type="term" value="F:metal ion binding"/>
    <property type="evidence" value="ECO:0007669"/>
    <property type="project" value="UniProtKB-KW"/>
</dbReference>
<dbReference type="VEuPathDB" id="VectorBase:GPPI048490"/>
<dbReference type="STRING" id="67801.A0A1B0C3Z6"/>
<feature type="domain" description="3'-5' exonuclease" evidence="5">
    <location>
        <begin position="31"/>
        <end position="162"/>
    </location>
</feature>
<dbReference type="InterPro" id="IPR012337">
    <property type="entry name" value="RNaseH-like_sf"/>
</dbReference>
<sequence>MEREEEKEWYWDKIQEPSKRFSELLIVKKMKSVAMLQLCSTKAFCAIFRFCRMRRIPKSLRAVLEDENIIKIGVDIILGAKKLATDYDIKVVGAFYLRYMAIMARRKPGDLDSMSLSILKLKKGYGFDYYCEAKELQKEKIYYAASKAYACVEIFKSLAFELDPVDLHQFPNGNLSKSLFRLNISEFLDLHFGEWRKTTV</sequence>
<evidence type="ECO:0000259" key="5">
    <source>
        <dbReference type="Pfam" id="PF01612"/>
    </source>
</evidence>
<evidence type="ECO:0000256" key="4">
    <source>
        <dbReference type="ARBA" id="ARBA00022839"/>
    </source>
</evidence>
<protein>
    <recommendedName>
        <fullName evidence="5">3'-5' exonuclease domain-containing protein</fullName>
    </recommendedName>
</protein>
<dbReference type="InterPro" id="IPR002562">
    <property type="entry name" value="3'-5'_exonuclease_dom"/>
</dbReference>
<dbReference type="PANTHER" id="PTHR13620">
    <property type="entry name" value="3-5 EXONUCLEASE"/>
    <property type="match status" value="1"/>
</dbReference>
<keyword evidence="2" id="KW-0479">Metal-binding</keyword>
<evidence type="ECO:0000313" key="6">
    <source>
        <dbReference type="EnsemblMetazoa" id="GPPI048490-PA"/>
    </source>
</evidence>